<dbReference type="FunFam" id="3.40.980.10:FF:000004">
    <property type="entry name" value="Molybdopterin molybdenumtransferase"/>
    <property type="match status" value="1"/>
</dbReference>
<dbReference type="GO" id="GO:0061599">
    <property type="term" value="F:molybdopterin molybdotransferase activity"/>
    <property type="evidence" value="ECO:0007669"/>
    <property type="project" value="UniProtKB-UniRule"/>
</dbReference>
<evidence type="ECO:0000256" key="7">
    <source>
        <dbReference type="ARBA" id="ARBA00022723"/>
    </source>
</evidence>
<gene>
    <name evidence="13" type="ORF">FB472_1968</name>
</gene>
<accession>A0A8H2K7K4</accession>
<dbReference type="EMBL" id="VFRA01000001">
    <property type="protein sequence ID" value="TQO20337.1"/>
    <property type="molecule type" value="Genomic_DNA"/>
</dbReference>
<keyword evidence="14" id="KW-1185">Reference proteome</keyword>
<dbReference type="SUPFAM" id="SSF53218">
    <property type="entry name" value="Molybdenum cofactor biosynthesis proteins"/>
    <property type="match status" value="1"/>
</dbReference>
<comment type="function">
    <text evidence="2 11">Catalyzes the insertion of molybdate into adenylated molybdopterin with the concomitant release of AMP.</text>
</comment>
<evidence type="ECO:0000259" key="12">
    <source>
        <dbReference type="SMART" id="SM00852"/>
    </source>
</evidence>
<keyword evidence="6 11" id="KW-0808">Transferase</keyword>
<comment type="cofactor">
    <cofactor evidence="1 11">
        <name>Mg(2+)</name>
        <dbReference type="ChEBI" id="CHEBI:18420"/>
    </cofactor>
</comment>
<dbReference type="Gene3D" id="3.90.105.10">
    <property type="entry name" value="Molybdopterin biosynthesis moea protein, domain 2"/>
    <property type="match status" value="1"/>
</dbReference>
<dbReference type="InterPro" id="IPR005111">
    <property type="entry name" value="MoeA_C_domain_IV"/>
</dbReference>
<dbReference type="Gene3D" id="2.170.190.11">
    <property type="entry name" value="Molybdopterin biosynthesis moea protein, domain 3"/>
    <property type="match status" value="1"/>
</dbReference>
<keyword evidence="5 11" id="KW-0500">Molybdenum</keyword>
<dbReference type="Proteomes" id="UP000316560">
    <property type="component" value="Unassembled WGS sequence"/>
</dbReference>
<reference evidence="13 14" key="1">
    <citation type="submission" date="2019-06" db="EMBL/GenBank/DDBJ databases">
        <title>Sequencing the genomes of 1000 actinobacteria strains.</title>
        <authorList>
            <person name="Klenk H.-P."/>
        </authorList>
    </citation>
    <scope>NUCLEOTIDE SEQUENCE [LARGE SCALE GENOMIC DNA]</scope>
    <source>
        <strain evidence="13 14">DSM 21947</strain>
    </source>
</reference>
<organism evidence="13 14">
    <name type="scientific">Rhodoglobus vestalii</name>
    <dbReference type="NCBI Taxonomy" id="193384"/>
    <lineage>
        <taxon>Bacteria</taxon>
        <taxon>Bacillati</taxon>
        <taxon>Actinomycetota</taxon>
        <taxon>Actinomycetes</taxon>
        <taxon>Micrococcales</taxon>
        <taxon>Microbacteriaceae</taxon>
        <taxon>Rhodoglobus</taxon>
    </lineage>
</organism>
<evidence type="ECO:0000256" key="5">
    <source>
        <dbReference type="ARBA" id="ARBA00022505"/>
    </source>
</evidence>
<dbReference type="Gene3D" id="2.40.340.10">
    <property type="entry name" value="MoeA, C-terminal, domain IV"/>
    <property type="match status" value="1"/>
</dbReference>
<evidence type="ECO:0000313" key="14">
    <source>
        <dbReference type="Proteomes" id="UP000316560"/>
    </source>
</evidence>
<dbReference type="SMART" id="SM00852">
    <property type="entry name" value="MoCF_biosynth"/>
    <property type="match status" value="1"/>
</dbReference>
<dbReference type="Gene3D" id="3.40.980.10">
    <property type="entry name" value="MoaB/Mog-like domain"/>
    <property type="match status" value="1"/>
</dbReference>
<evidence type="ECO:0000256" key="4">
    <source>
        <dbReference type="ARBA" id="ARBA00010763"/>
    </source>
</evidence>
<dbReference type="Pfam" id="PF00994">
    <property type="entry name" value="MoCF_biosynth"/>
    <property type="match status" value="1"/>
</dbReference>
<comment type="pathway">
    <text evidence="3 11">Cofactor biosynthesis; molybdopterin biosynthesis.</text>
</comment>
<name>A0A8H2K7K4_9MICO</name>
<dbReference type="SUPFAM" id="SSF63867">
    <property type="entry name" value="MoeA C-terminal domain-like"/>
    <property type="match status" value="1"/>
</dbReference>
<keyword evidence="9 11" id="KW-0501">Molybdenum cofactor biosynthesis</keyword>
<evidence type="ECO:0000256" key="8">
    <source>
        <dbReference type="ARBA" id="ARBA00022842"/>
    </source>
</evidence>
<dbReference type="InterPro" id="IPR036425">
    <property type="entry name" value="MoaB/Mog-like_dom_sf"/>
</dbReference>
<dbReference type="OrthoDB" id="9804758at2"/>
<dbReference type="RefSeq" id="WP_141990697.1">
    <property type="nucleotide sequence ID" value="NZ_VFRA01000001.1"/>
</dbReference>
<dbReference type="CDD" id="cd00887">
    <property type="entry name" value="MoeA"/>
    <property type="match status" value="1"/>
</dbReference>
<comment type="caution">
    <text evidence="13">The sequence shown here is derived from an EMBL/GenBank/DDBJ whole genome shotgun (WGS) entry which is preliminary data.</text>
</comment>
<dbReference type="UniPathway" id="UPA00344"/>
<feature type="domain" description="MoaB/Mog" evidence="12">
    <location>
        <begin position="189"/>
        <end position="335"/>
    </location>
</feature>
<evidence type="ECO:0000256" key="3">
    <source>
        <dbReference type="ARBA" id="ARBA00005046"/>
    </source>
</evidence>
<evidence type="ECO:0000256" key="10">
    <source>
        <dbReference type="ARBA" id="ARBA00047317"/>
    </source>
</evidence>
<evidence type="ECO:0000256" key="11">
    <source>
        <dbReference type="RuleBase" id="RU365090"/>
    </source>
</evidence>
<dbReference type="NCBIfam" id="NF045515">
    <property type="entry name" value="Glp_gephyrin"/>
    <property type="match status" value="1"/>
</dbReference>
<proteinExistence type="inferred from homology"/>
<dbReference type="SUPFAM" id="SSF63882">
    <property type="entry name" value="MoeA N-terminal region -like"/>
    <property type="match status" value="1"/>
</dbReference>
<dbReference type="Pfam" id="PF03454">
    <property type="entry name" value="MoeA_C"/>
    <property type="match status" value="1"/>
</dbReference>
<dbReference type="AlphaFoldDB" id="A0A8H2K7K4"/>
<keyword evidence="7 11" id="KW-0479">Metal-binding</keyword>
<dbReference type="InterPro" id="IPR036135">
    <property type="entry name" value="MoeA_linker/N_sf"/>
</dbReference>
<comment type="similarity">
    <text evidence="4 11">Belongs to the MoeA family.</text>
</comment>
<evidence type="ECO:0000313" key="13">
    <source>
        <dbReference type="EMBL" id="TQO20337.1"/>
    </source>
</evidence>
<dbReference type="InterPro" id="IPR036688">
    <property type="entry name" value="MoeA_C_domain_IV_sf"/>
</dbReference>
<dbReference type="InterPro" id="IPR038987">
    <property type="entry name" value="MoeA-like"/>
</dbReference>
<dbReference type="GO" id="GO:0006777">
    <property type="term" value="P:Mo-molybdopterin cofactor biosynthetic process"/>
    <property type="evidence" value="ECO:0007669"/>
    <property type="project" value="UniProtKB-UniRule"/>
</dbReference>
<dbReference type="PANTHER" id="PTHR10192:SF5">
    <property type="entry name" value="GEPHYRIN"/>
    <property type="match status" value="1"/>
</dbReference>
<keyword evidence="8 11" id="KW-0460">Magnesium</keyword>
<dbReference type="Pfam" id="PF03453">
    <property type="entry name" value="MoeA_N"/>
    <property type="match status" value="1"/>
</dbReference>
<dbReference type="InterPro" id="IPR001453">
    <property type="entry name" value="MoaB/Mog_dom"/>
</dbReference>
<dbReference type="EC" id="2.10.1.1" evidence="11"/>
<protein>
    <recommendedName>
        <fullName evidence="11">Molybdopterin molybdenumtransferase</fullName>
        <ecNumber evidence="11">2.10.1.1</ecNumber>
    </recommendedName>
</protein>
<dbReference type="InterPro" id="IPR005110">
    <property type="entry name" value="MoeA_linker/N"/>
</dbReference>
<dbReference type="NCBIfam" id="TIGR00177">
    <property type="entry name" value="molyb_syn"/>
    <property type="match status" value="1"/>
</dbReference>
<dbReference type="GO" id="GO:0005829">
    <property type="term" value="C:cytosol"/>
    <property type="evidence" value="ECO:0007669"/>
    <property type="project" value="TreeGrafter"/>
</dbReference>
<evidence type="ECO:0000256" key="1">
    <source>
        <dbReference type="ARBA" id="ARBA00001946"/>
    </source>
</evidence>
<sequence>MTLGAPTASPPLSVTEHLDRILGSVTRLPAVTIPIAHALNLTLAEDVHAAVSVPSFDNSAMDGYALRRVDAAAATAETPVAFRVVADLPAGSAENPRLGSGEAARIMTGAAVPDDADCIVPIEDTDQGTQTVLISRAPQAAAHIRREGADVRTGDTVLTAGRVLGPRDLAAAAAVGVSDLSVYPAPRVGVLSTGSELREPGTPLERGQIHDSNSLLLAAMIAEGGGIPIQLGSVPDDNNAFEEILRTHADQVDAFVTSGGVSVGAYDIVKAVLAPLGVWFGPVRMQPGKPQGFGRFPVAGEPTTAATGPAIFALPGNPVSVFVSFEAFVRPALLTMAGRSQIFRYTQRVTTSVGWRSPAGRAQYMPTIVDWDDAGTASIRPATAGGSGSYLVASLAKANALALVPEDVTEVFAGDVLTVTLVS</sequence>
<evidence type="ECO:0000256" key="2">
    <source>
        <dbReference type="ARBA" id="ARBA00002901"/>
    </source>
</evidence>
<evidence type="ECO:0000256" key="9">
    <source>
        <dbReference type="ARBA" id="ARBA00023150"/>
    </source>
</evidence>
<comment type="catalytic activity">
    <reaction evidence="10">
        <text>adenylyl-molybdopterin + molybdate = Mo-molybdopterin + AMP + H(+)</text>
        <dbReference type="Rhea" id="RHEA:35047"/>
        <dbReference type="ChEBI" id="CHEBI:15378"/>
        <dbReference type="ChEBI" id="CHEBI:36264"/>
        <dbReference type="ChEBI" id="CHEBI:62727"/>
        <dbReference type="ChEBI" id="CHEBI:71302"/>
        <dbReference type="ChEBI" id="CHEBI:456215"/>
        <dbReference type="EC" id="2.10.1.1"/>
    </reaction>
</comment>
<evidence type="ECO:0000256" key="6">
    <source>
        <dbReference type="ARBA" id="ARBA00022679"/>
    </source>
</evidence>
<dbReference type="GO" id="GO:0046872">
    <property type="term" value="F:metal ion binding"/>
    <property type="evidence" value="ECO:0007669"/>
    <property type="project" value="UniProtKB-UniRule"/>
</dbReference>
<dbReference type="PANTHER" id="PTHR10192">
    <property type="entry name" value="MOLYBDOPTERIN BIOSYNTHESIS PROTEIN"/>
    <property type="match status" value="1"/>
</dbReference>